<feature type="compositionally biased region" description="Polar residues" evidence="1">
    <location>
        <begin position="180"/>
        <end position="203"/>
    </location>
</feature>
<organism evidence="2 3">
    <name type="scientific">Ascaris lumbricoides</name>
    <name type="common">Giant roundworm</name>
    <dbReference type="NCBI Taxonomy" id="6252"/>
    <lineage>
        <taxon>Eukaryota</taxon>
        <taxon>Metazoa</taxon>
        <taxon>Ecdysozoa</taxon>
        <taxon>Nematoda</taxon>
        <taxon>Chromadorea</taxon>
        <taxon>Rhabditida</taxon>
        <taxon>Spirurina</taxon>
        <taxon>Ascaridomorpha</taxon>
        <taxon>Ascaridoidea</taxon>
        <taxon>Ascarididae</taxon>
        <taxon>Ascaris</taxon>
    </lineage>
</organism>
<keyword evidence="2" id="KW-1185">Reference proteome</keyword>
<evidence type="ECO:0000313" key="2">
    <source>
        <dbReference type="Proteomes" id="UP000036681"/>
    </source>
</evidence>
<protein>
    <submittedName>
        <fullName evidence="3">RRM domain-containing protein</fullName>
    </submittedName>
</protein>
<feature type="region of interest" description="Disordered" evidence="1">
    <location>
        <begin position="426"/>
        <end position="449"/>
    </location>
</feature>
<sequence>MPVGRSLYLTALLTHRGRAKTKKKSSSTVGARLLQSANRLPERTLFKQMGDYEVFPIAEDLATFGFPPKRTSRRSERAIYVPLAKRIQLSSGASDEDRVDGSGQPFNYSENARERMLARLMHRSREQDPPFTSHSSSSDPSNAVLGELVFVVEQPLSGLPLVESLFTRRQSPARDAKQQPFLSPSRHSSSPEYCSNLKNNNVPSKCPTHGVGERATKRAHKDSTEGKGAFSDEFEDAEFTASVLNNLPTSYDDFESKTFQELHLKLERNMSSPLISCQSPATDCGRLSAGSNSTIASTMHPILDSNNMQPDAEDLEVAMINESFEEQQKQTQLYENPDLKDLFYSRPNIAEDADAVLHSSRDRLPYAVAISGSELSKGKQGTVDRYIPHANHRFTPVLTPNSSEMVAERCSPPANNRDVLAERRPFDPLFRNSESNDNESDDEFGDAIDGGDVADFDVEEMILDESTLRRASRGSAFDVFNELQSPRDEVLKQSRRDFMKVQKSAAIPIREAQKLLTLGSADEKMDATEALAMDVVESLFSGSGPLGHRSPCTPNQSGFNRFRGQPTVMVVVVSYEVDSGFHRWSIDIKTRGKWKGEGCNSVHRAVEVGMSGVVESADHEGLNESNEVSAPPAQSVDDAYRSSLADGSASVGQAEKAKVEADATPVDSWEELDTDDFDLRVGGIKSAMEKVNLGKPKIDYFAPPPRTVAVWNDKELPHVLEAHAIPSRFTLDDVKSELAKFDCADVTFQKVNDTSYLINFSSVNAAMKALMEARQGHTSSWLHLRVLSDASYEAQEVARKNASTLVPHKPRPKTTALVARRLVEGALGVRAPVSKEQRKVERQLLNDARGLILVIAVNNPADAMIYSYSICTRFNK</sequence>
<dbReference type="InterPro" id="IPR039884">
    <property type="entry name" value="R3HC1/R3HCL"/>
</dbReference>
<proteinExistence type="predicted"/>
<feature type="compositionally biased region" description="Acidic residues" evidence="1">
    <location>
        <begin position="436"/>
        <end position="446"/>
    </location>
</feature>
<dbReference type="PANTHER" id="PTHR21678:SF0">
    <property type="entry name" value="C3H1-TYPE DOMAIN-CONTAINING PROTEIN"/>
    <property type="match status" value="1"/>
</dbReference>
<accession>A0A9J2NZI0</accession>
<dbReference type="PANTHER" id="PTHR21678">
    <property type="entry name" value="GROWTH INHIBITION AND DIFFERENTIATION RELATED PROTEIN 88"/>
    <property type="match status" value="1"/>
</dbReference>
<evidence type="ECO:0000256" key="1">
    <source>
        <dbReference type="SAM" id="MobiDB-lite"/>
    </source>
</evidence>
<feature type="compositionally biased region" description="Basic and acidic residues" evidence="1">
    <location>
        <begin position="211"/>
        <end position="225"/>
    </location>
</feature>
<dbReference type="WBParaSite" id="ALUE_0000277401-mRNA-1">
    <property type="protein sequence ID" value="ALUE_0000277401-mRNA-1"/>
    <property type="gene ID" value="ALUE_0000277401"/>
</dbReference>
<feature type="region of interest" description="Disordered" evidence="1">
    <location>
        <begin position="169"/>
        <end position="232"/>
    </location>
</feature>
<dbReference type="AlphaFoldDB" id="A0A9J2NZI0"/>
<name>A0A9J2NZI0_ASCLU</name>
<dbReference type="Proteomes" id="UP000036681">
    <property type="component" value="Unplaced"/>
</dbReference>
<evidence type="ECO:0000313" key="3">
    <source>
        <dbReference type="WBParaSite" id="ALUE_0000277401-mRNA-1"/>
    </source>
</evidence>
<feature type="region of interest" description="Disordered" evidence="1">
    <location>
        <begin position="617"/>
        <end position="665"/>
    </location>
</feature>
<reference evidence="3" key="1">
    <citation type="submission" date="2023-03" db="UniProtKB">
        <authorList>
            <consortium name="WormBaseParasite"/>
        </authorList>
    </citation>
    <scope>IDENTIFICATION</scope>
</reference>